<dbReference type="GO" id="GO:0003743">
    <property type="term" value="F:translation initiation factor activity"/>
    <property type="evidence" value="ECO:0007669"/>
    <property type="project" value="UniProtKB-KW"/>
</dbReference>
<reference evidence="1" key="2">
    <citation type="submission" date="2010-03" db="EMBL/GenBank/DDBJ databases">
        <authorList>
            <person name="Pajon A."/>
        </authorList>
    </citation>
    <scope>NUCLEOTIDE SEQUENCE</scope>
    <source>
        <strain evidence="1">Type strain: 18P13</strain>
    </source>
</reference>
<evidence type="ECO:0000313" key="1">
    <source>
        <dbReference type="EMBL" id="CBL16965.1"/>
    </source>
</evidence>
<reference evidence="1" key="1">
    <citation type="submission" date="2010-03" db="EMBL/GenBank/DDBJ databases">
        <title>The genome sequence of Ruminococcus sp. 18P13.</title>
        <authorList>
            <consortium name="metaHIT consortium -- http://www.metahit.eu/"/>
            <person name="Pajon A."/>
            <person name="Turner K."/>
            <person name="Parkhill J."/>
            <person name="Bernalier A."/>
        </authorList>
    </citation>
    <scope>NUCLEOTIDE SEQUENCE [LARGE SCALE GENOMIC DNA]</scope>
    <source>
        <strain evidence="1">Type strain: 18P13</strain>
    </source>
</reference>
<dbReference type="Gene3D" id="3.90.550.10">
    <property type="entry name" value="Spore Coat Polysaccharide Biosynthesis Protein SpsA, Chain A"/>
    <property type="match status" value="1"/>
</dbReference>
<dbReference type="PATRIC" id="fig|213810.4.peg.688"/>
<organism evidence="1 2">
    <name type="scientific">Ruminococcus champanellensis (strain DSM 18848 / JCM 17042 / KCTC 15320 / 18P13)</name>
    <dbReference type="NCBI Taxonomy" id="213810"/>
    <lineage>
        <taxon>Bacteria</taxon>
        <taxon>Bacillati</taxon>
        <taxon>Bacillota</taxon>
        <taxon>Clostridia</taxon>
        <taxon>Eubacteriales</taxon>
        <taxon>Oscillospiraceae</taxon>
        <taxon>Ruminococcus</taxon>
    </lineage>
</organism>
<dbReference type="BioCyc" id="RCHA213810:RUM_RS03725-MONOMER"/>
<dbReference type="STRING" id="213810.RUM_07730"/>
<proteinExistence type="predicted"/>
<dbReference type="Gene3D" id="2.160.10.10">
    <property type="entry name" value="Hexapeptide repeat proteins"/>
    <property type="match status" value="1"/>
</dbReference>
<dbReference type="AlphaFoldDB" id="D4LBH0"/>
<sequence length="694" mass="73876">MNAVIFCDGGCGWLAPLSRLPKALLPLCGRPLLAYLLDLLADSGCVEQTLLVEDGRELSCQFGSLYRGMPLAYAHEAPDHTGTDTLVIPEPVLADFDLCAALSVHQNHGGMTALCIAVTEPELYPMLENGQAFTGCCILSAGMPLRQDLYVLARQEQAQLYPDAGTWHRIGSVREYLRAQRAVLRSGLKTAGIRTSQGCITPDGQPDNRLEQPCCTGAGLKIGGDSRIRSCILGRQVSIGSGVELTDCVVGDGAYIGDNVVCREAWIGAGAMLMQGSCMEPGSALGENSRLGEASVLRQGVQVYTDKRVPPRTDAAEDVRSSLPVPLELDSGCLCGEQTALGMLRLGEGLAACGDTAVGCAEDPDSRVLLHTLCAGIALAGGGCLRLEDCTLPQLQAASVMGDCDLLLYADAGAKDCLTLYGKGGLPLTRQQEQQIGGALSMPSGLGFRKHRSGMIAEGSGFAALYTRQLALRSRSDCGRRIEISAGAPGLGRLAETLFGGTGAPLVFQLSDGGRRLTVYGEDTGFVHYEQLLLLCCMLRGRKGEDAALPDWFPAAGDRLMETYGRRILRYGREEDSRARALALAQRFSLDGLELGMELTELLAETGESLSALLAQLPPLYTTRRLMEAGDSARQLLQRVCGDPRGGVLQENAQGAVRVLPEGRESLLLYAASSDMETAQELCGQAEAFLRGYC</sequence>
<dbReference type="PANTHER" id="PTHR22572">
    <property type="entry name" value="SUGAR-1-PHOSPHATE GUANYL TRANSFERASE"/>
    <property type="match status" value="1"/>
</dbReference>
<dbReference type="RefSeq" id="WP_015557872.1">
    <property type="nucleotide sequence ID" value="NC_021039.1"/>
</dbReference>
<name>D4LBH0_RUMC1</name>
<dbReference type="HOGENOM" id="CLU_385826_0_0_9"/>
<protein>
    <submittedName>
        <fullName evidence="1">Nucleoside-diphosphate-sugar pyrophosphorylase involved in lipopolysaccharide biosynthesis/translation initiation factor 2B, gamma/epsilon subunits (EIF-2Bgamma/eIF-2Bepsilon)</fullName>
    </submittedName>
</protein>
<dbReference type="InterPro" id="IPR029044">
    <property type="entry name" value="Nucleotide-diphossugar_trans"/>
</dbReference>
<dbReference type="SUPFAM" id="SSF53448">
    <property type="entry name" value="Nucleotide-diphospho-sugar transferases"/>
    <property type="match status" value="1"/>
</dbReference>
<dbReference type="Proteomes" id="UP000007054">
    <property type="component" value="Chromosome"/>
</dbReference>
<accession>D4LBH0</accession>
<gene>
    <name evidence="1" type="ordered locus">RUM_07730</name>
</gene>
<evidence type="ECO:0000313" key="2">
    <source>
        <dbReference type="Proteomes" id="UP000007054"/>
    </source>
</evidence>
<keyword evidence="2" id="KW-1185">Reference proteome</keyword>
<dbReference type="GeneID" id="83155560"/>
<keyword evidence="1" id="KW-0396">Initiation factor</keyword>
<dbReference type="KEGG" id="rch:RUM_07730"/>
<dbReference type="EMBL" id="FP929052">
    <property type="protein sequence ID" value="CBL16965.1"/>
    <property type="molecule type" value="Genomic_DNA"/>
</dbReference>
<keyword evidence="1" id="KW-0648">Protein biosynthesis</keyword>
<dbReference type="InterPro" id="IPR050486">
    <property type="entry name" value="Mannose-1P_guanyltransferase"/>
</dbReference>